<feature type="compositionally biased region" description="Low complexity" evidence="1">
    <location>
        <begin position="1164"/>
        <end position="1179"/>
    </location>
</feature>
<keyword evidence="3" id="KW-1185">Reference proteome</keyword>
<dbReference type="Proteomes" id="UP001600888">
    <property type="component" value="Unassembled WGS sequence"/>
</dbReference>
<gene>
    <name evidence="2" type="ORF">FJTKL_00994</name>
</gene>
<evidence type="ECO:0000313" key="3">
    <source>
        <dbReference type="Proteomes" id="UP001600888"/>
    </source>
</evidence>
<feature type="compositionally biased region" description="Polar residues" evidence="1">
    <location>
        <begin position="812"/>
        <end position="842"/>
    </location>
</feature>
<evidence type="ECO:0000313" key="2">
    <source>
        <dbReference type="EMBL" id="KAL2276309.1"/>
    </source>
</evidence>
<feature type="region of interest" description="Disordered" evidence="1">
    <location>
        <begin position="1128"/>
        <end position="1355"/>
    </location>
</feature>
<feature type="compositionally biased region" description="Basic residues" evidence="1">
    <location>
        <begin position="1146"/>
        <end position="1163"/>
    </location>
</feature>
<accession>A0ABR4E1M0</accession>
<feature type="compositionally biased region" description="Polar residues" evidence="1">
    <location>
        <begin position="639"/>
        <end position="650"/>
    </location>
</feature>
<name>A0ABR4E1M0_9PEZI</name>
<organism evidence="2 3">
    <name type="scientific">Diaporthe vaccinii</name>
    <dbReference type="NCBI Taxonomy" id="105482"/>
    <lineage>
        <taxon>Eukaryota</taxon>
        <taxon>Fungi</taxon>
        <taxon>Dikarya</taxon>
        <taxon>Ascomycota</taxon>
        <taxon>Pezizomycotina</taxon>
        <taxon>Sordariomycetes</taxon>
        <taxon>Sordariomycetidae</taxon>
        <taxon>Diaporthales</taxon>
        <taxon>Diaporthaceae</taxon>
        <taxon>Diaporthe</taxon>
        <taxon>Diaporthe eres species complex</taxon>
    </lineage>
</organism>
<feature type="region of interest" description="Disordered" evidence="1">
    <location>
        <begin position="1534"/>
        <end position="1611"/>
    </location>
</feature>
<feature type="compositionally biased region" description="Gly residues" evidence="1">
    <location>
        <begin position="1740"/>
        <end position="1758"/>
    </location>
</feature>
<feature type="region of interest" description="Disordered" evidence="1">
    <location>
        <begin position="801"/>
        <end position="1001"/>
    </location>
</feature>
<dbReference type="EMBL" id="JBAWTH010000118">
    <property type="protein sequence ID" value="KAL2276309.1"/>
    <property type="molecule type" value="Genomic_DNA"/>
</dbReference>
<feature type="compositionally biased region" description="Basic and acidic residues" evidence="1">
    <location>
        <begin position="593"/>
        <end position="610"/>
    </location>
</feature>
<feature type="compositionally biased region" description="Low complexity" evidence="1">
    <location>
        <begin position="1727"/>
        <end position="1739"/>
    </location>
</feature>
<feature type="compositionally biased region" description="Basic and acidic residues" evidence="1">
    <location>
        <begin position="900"/>
        <end position="918"/>
    </location>
</feature>
<feature type="compositionally biased region" description="Polar residues" evidence="1">
    <location>
        <begin position="1236"/>
        <end position="1247"/>
    </location>
</feature>
<proteinExistence type="predicted"/>
<feature type="region of interest" description="Disordered" evidence="1">
    <location>
        <begin position="1385"/>
        <end position="1520"/>
    </location>
</feature>
<feature type="compositionally biased region" description="Basic and acidic residues" evidence="1">
    <location>
        <begin position="875"/>
        <end position="889"/>
    </location>
</feature>
<comment type="caution">
    <text evidence="2">The sequence shown here is derived from an EMBL/GenBank/DDBJ whole genome shotgun (WGS) entry which is preliminary data.</text>
</comment>
<feature type="compositionally biased region" description="Basic and acidic residues" evidence="1">
    <location>
        <begin position="1320"/>
        <end position="1330"/>
    </location>
</feature>
<feature type="region of interest" description="Disordered" evidence="1">
    <location>
        <begin position="1670"/>
        <end position="1770"/>
    </location>
</feature>
<feature type="compositionally biased region" description="Low complexity" evidence="1">
    <location>
        <begin position="1597"/>
        <end position="1611"/>
    </location>
</feature>
<feature type="compositionally biased region" description="Polar residues" evidence="1">
    <location>
        <begin position="954"/>
        <end position="963"/>
    </location>
</feature>
<feature type="region of interest" description="Disordered" evidence="1">
    <location>
        <begin position="587"/>
        <end position="656"/>
    </location>
</feature>
<feature type="region of interest" description="Disordered" evidence="1">
    <location>
        <begin position="1075"/>
        <end position="1099"/>
    </location>
</feature>
<sequence length="1770" mass="191936">MAAIIASNSQKWIASQLSATAADARPSRTEWYYVRDRNDMMLIDPVVGFYFNPPPNAKCRWSTDNGARPPQPLTKGIPLPPRNLVLWDDKRLESEAARIREKRWDEMKTLVAPQRFEDLYEYFDSATLYFSGVVNLWNLINLLANDARHNWREVEKQVATECNNWVLDWLEALPGSASNRESLVKWNRTSDILTAVTSQFDWENDLKALDLVGQNFLRECFLYHFERLTAKKPNVARFYTHAAESKPTSARKPMMAAAVTTGKASTSPIDVPLPPSPIQTLSTIPEESAAIKTATKPQGLTIITDLAPQIPLQTVSAPATAVPRITVEPQPIKEAEDVSESNDLKDKIEDDFLTNQDLADRVQITARQLSSQSTPGERQDSMLNPITNDIPPRAVSATDTAGVSQPAHRLQHTFPERSGTIPRNMYGNKPSFRGPPRSPQGYGPNRQQIPSNMLPFSGERSFLQQRAPIGPSQQQHMVQAFGPPNNGMQPPPPGFIPPTSTQGMPSNPDGFPPPAKGLQMDGAVEPMLGLPSMDFQNQMPVRPPHMEPPQLSHPEAPHMGMPPQYMGQQNGGVPVYHPMYQANGYIHQSQKQLVRDKGNKKRRPDDRRDSINSNGSRSKVRDDPIHGAVYALKSRKDSSTPTGPQSSNSDGCLVMDSALPASKPNLECKNNRQREKFKKVYHYFVDCPCSRCVRASKSLFVRHDKLPADKVQPALLQYLGGWGAVKVNVQGGGHASLVVFNSDHDAVRAMQDLCNRPNGGRNIPGLGQVTSIWYAWYSKHYTHPCDNPTGMPRALLEAKGLRRRSSSTLSRDSNPFQNQQPNNIHFNTPNFTHFGPSQQQPSYWADGASGPFHPNMVRVYQPPTQRGLWEADSADQNRKPSKTESRPKNGLEYQPKTYPKRPDGVTASKEDWRSKPPAEEVIEDISSDEAPAADSLSNVSSQGARGIKVCLPNETGSSRSRSISPHAGDVPCEKQVHKDSPEPRECVSQEVGQAEHGPVQDLRAEAVAKDDDPVSSGYRKATAHLAVPVEEFQPTVVAEQAQPVEKHIKKGPTSYSKVSSELTEATENFDINTVIRHKTPRSPLPKEWMDTPEQEPSNLQDRLGALSGALQLEALGQQVEALVAEGTSVEVAPESPKAEEAPTQKYKARKHWCKGGKAKRTKSKASNNISTSTSSSATSVESHSRGASQASNNRPVSQTSNNPPESAAGMTTQSPTRSQPATKKKNDKSQRKRKQPPTSKTSVTLAGNTRDAGSEDQVRSVAVKESPTKKPKSQHSGPETETQRQAAPEPSESVNGTQSKGVVENHDDCTESSSQIDADVLVRVEKDRSPQKPPQKSGCSDEQDSPQKQAPTDLKVVFEIPAGKGYNNCSPEANLFPNQKFTIDKVKRDSARATPPTINEPDARHRQPSAMHFTTKDARIALPLLPPNSKPTGWSSLASRGPRSKSDDPFTTVKGEPQSEGWLRDKAVKTPQKPSSEPTSHQTSPTPSPKKKTDRQGGTSRLNAAAKSFEPSSIPPSPTASLVSVLSAATTTFHAKKPSLPGEKGPVEQRLVTPAEQVIDPSTVTQPGPPAKEKKRAGPAPDRGGAGGQKEREKSSDAASAAPASMKKTAAQVASAVSIASKLVDEEEFPTLAAAATVPQRRASWAVKASATAAGVASKTVTAVAPKTVVAPKPPVTSPNNVRLGQRGDAPAQAADKQGVGVGEKAKTGEDQWTTVGSGKKAGGKKSGSSNTNRSTSGKSRGGATGQGGRADGQGTRGGKVPIGEERKGG</sequence>
<feature type="compositionally biased region" description="Low complexity" evidence="1">
    <location>
        <begin position="1474"/>
        <end position="1485"/>
    </location>
</feature>
<protein>
    <recommendedName>
        <fullName evidence="4">RRM domain-containing protein</fullName>
    </recommendedName>
</protein>
<feature type="compositionally biased region" description="Basic residues" evidence="1">
    <location>
        <begin position="1222"/>
        <end position="1235"/>
    </location>
</feature>
<feature type="compositionally biased region" description="Polar residues" evidence="1">
    <location>
        <begin position="1274"/>
        <end position="1285"/>
    </location>
</feature>
<evidence type="ECO:0000256" key="1">
    <source>
        <dbReference type="SAM" id="MobiDB-lite"/>
    </source>
</evidence>
<reference evidence="2 3" key="1">
    <citation type="submission" date="2024-03" db="EMBL/GenBank/DDBJ databases">
        <title>A high-quality draft genome sequence of Diaporthe vaccinii, a causative agent of upright dieback and viscid rot disease in cranberry plants.</title>
        <authorList>
            <person name="Sarrasin M."/>
            <person name="Lang B.F."/>
            <person name="Burger G."/>
        </authorList>
    </citation>
    <scope>NUCLEOTIDE SEQUENCE [LARGE SCALE GENOMIC DNA]</scope>
    <source>
        <strain evidence="2 3">IS7</strain>
    </source>
</reference>
<evidence type="ECO:0008006" key="4">
    <source>
        <dbReference type="Google" id="ProtNLM"/>
    </source>
</evidence>
<feature type="compositionally biased region" description="Polar residues" evidence="1">
    <location>
        <begin position="1185"/>
        <end position="1221"/>
    </location>
</feature>
<feature type="region of interest" description="Disordered" evidence="1">
    <location>
        <begin position="417"/>
        <end position="447"/>
    </location>
</feature>
<feature type="compositionally biased region" description="Basic and acidic residues" evidence="1">
    <location>
        <begin position="971"/>
        <end position="987"/>
    </location>
</feature>